<reference evidence="1 2" key="1">
    <citation type="journal article" date="2020" name="Phytopathology">
        <title>Genome Sequence Resources of Colletotrichum truncatum, C. plurivorum, C. musicola, and C. sojae: Four Species Pathogenic to Soybean (Glycine max).</title>
        <authorList>
            <person name="Rogerio F."/>
            <person name="Boufleur T.R."/>
            <person name="Ciampi-Guillardi M."/>
            <person name="Sukno S.A."/>
            <person name="Thon M.R."/>
            <person name="Massola Junior N.S."/>
            <person name="Baroncelli R."/>
        </authorList>
    </citation>
    <scope>NUCLEOTIDE SEQUENCE [LARGE SCALE GENOMIC DNA]</scope>
    <source>
        <strain evidence="1 2">CMES1059</strain>
    </source>
</reference>
<evidence type="ECO:0000313" key="1">
    <source>
        <dbReference type="EMBL" id="KAL0932494.1"/>
    </source>
</evidence>
<comment type="caution">
    <text evidence="1">The sequence shown here is derived from an EMBL/GenBank/DDBJ whole genome shotgun (WGS) entry which is preliminary data.</text>
</comment>
<gene>
    <name evidence="1" type="ORF">CTRU02_213447</name>
</gene>
<sequence length="472" mass="51100">MSRQETDAECLSAQRALEQEKSGVEEEAPQDPNIVDFDGPNDPENPLNWSTTRKTTIVIVSLTALLSPIGSTISAGAAANIMQHFGTTDEALGALMTTIYLLGFAFGPILIAPLSELYGRAIMFRTCTFLFTVFNVACAAANSFSSLVAYRLLAGIAGSCAGTLGASSIADMIVREKRGTAMSAYVMGPVFGPTIGPIIGGYLTPAAGWRWNFWLIAIASGVMTVLVILFLNESYPYAILKKKTAKLRKSTGNQNLRSALDTNKTPRQLFKFAILRPLKMLISPIVFLMSIHAATVFSYAYLCFTTFPRIFKDQYGFHSGASGLTSIGLGWKNGGVVKSEYRLPILVVGAVFVPIGLFWYGWTAEYKVHWFVPIIGTTFTGIGIVIAYTTIATYLVDAYTVYSASVIAASAILRCLLGALLPLAGGAIFDALGVGWGNSVLGFISLAFLPLPFILYMYGERIRESRLFKMEL</sequence>
<organism evidence="1 2">
    <name type="scientific">Colletotrichum truncatum</name>
    <name type="common">Anthracnose fungus</name>
    <name type="synonym">Colletotrichum capsici</name>
    <dbReference type="NCBI Taxonomy" id="5467"/>
    <lineage>
        <taxon>Eukaryota</taxon>
        <taxon>Fungi</taxon>
        <taxon>Dikarya</taxon>
        <taxon>Ascomycota</taxon>
        <taxon>Pezizomycotina</taxon>
        <taxon>Sordariomycetes</taxon>
        <taxon>Hypocreomycetidae</taxon>
        <taxon>Glomerellales</taxon>
        <taxon>Glomerellaceae</taxon>
        <taxon>Colletotrichum</taxon>
        <taxon>Colletotrichum truncatum species complex</taxon>
    </lineage>
</organism>
<evidence type="ECO:0000313" key="2">
    <source>
        <dbReference type="Proteomes" id="UP000805649"/>
    </source>
</evidence>
<keyword evidence="2" id="KW-1185">Reference proteome</keyword>
<accession>A0ACC3YKR7</accession>
<protein>
    <submittedName>
        <fullName evidence="1">Cycloheximide resistance protein</fullName>
    </submittedName>
</protein>
<proteinExistence type="predicted"/>
<name>A0ACC3YKR7_COLTU</name>
<dbReference type="EMBL" id="VUJX02000009">
    <property type="protein sequence ID" value="KAL0932494.1"/>
    <property type="molecule type" value="Genomic_DNA"/>
</dbReference>
<dbReference type="Proteomes" id="UP000805649">
    <property type="component" value="Unassembled WGS sequence"/>
</dbReference>